<evidence type="ECO:0000313" key="3">
    <source>
        <dbReference type="Ensembl" id="ENSSFOP00015032238.1"/>
    </source>
</evidence>
<reference evidence="3" key="2">
    <citation type="submission" date="2025-08" db="UniProtKB">
        <authorList>
            <consortium name="Ensembl"/>
        </authorList>
    </citation>
    <scope>IDENTIFICATION</scope>
</reference>
<dbReference type="PANTHER" id="PTHR16294">
    <property type="entry name" value="DYSTROBREVIN BINDING PROTEIN 1 DYSBINDIN"/>
    <property type="match status" value="1"/>
</dbReference>
<feature type="region of interest" description="Disordered" evidence="2">
    <location>
        <begin position="105"/>
        <end position="168"/>
    </location>
</feature>
<dbReference type="PANTHER" id="PTHR16294:SF7">
    <property type="entry name" value="DYSBINDIN DOMAIN-CONTAINING PROTEIN 2"/>
    <property type="match status" value="1"/>
</dbReference>
<dbReference type="InterPro" id="IPR007531">
    <property type="entry name" value="Dysbindin"/>
</dbReference>
<comment type="similarity">
    <text evidence="1">Belongs to the dysbindin family.</text>
</comment>
<dbReference type="AlphaFoldDB" id="A0A8C9SIU9"/>
<dbReference type="GO" id="GO:0005737">
    <property type="term" value="C:cytoplasm"/>
    <property type="evidence" value="ECO:0007669"/>
    <property type="project" value="InterPro"/>
</dbReference>
<evidence type="ECO:0000256" key="2">
    <source>
        <dbReference type="SAM" id="MobiDB-lite"/>
    </source>
</evidence>
<feature type="compositionally biased region" description="Basic and acidic residues" evidence="2">
    <location>
        <begin position="157"/>
        <end position="168"/>
    </location>
</feature>
<reference evidence="3" key="3">
    <citation type="submission" date="2025-09" db="UniProtKB">
        <authorList>
            <consortium name="Ensembl"/>
        </authorList>
    </citation>
    <scope>IDENTIFICATION</scope>
</reference>
<evidence type="ECO:0000256" key="1">
    <source>
        <dbReference type="ARBA" id="ARBA00008686"/>
    </source>
</evidence>
<reference evidence="3 4" key="1">
    <citation type="submission" date="2019-04" db="EMBL/GenBank/DDBJ databases">
        <authorList>
            <consortium name="Wellcome Sanger Institute Data Sharing"/>
        </authorList>
    </citation>
    <scope>NUCLEOTIDE SEQUENCE [LARGE SCALE GENOMIC DNA]</scope>
</reference>
<dbReference type="GeneTree" id="ENSGT00940000165182"/>
<dbReference type="Ensembl" id="ENSSFOT00015032597.2">
    <property type="protein sequence ID" value="ENSSFOP00015032238.1"/>
    <property type="gene ID" value="ENSSFOG00015020620.2"/>
</dbReference>
<organism evidence="3 4">
    <name type="scientific">Scleropages formosus</name>
    <name type="common">Asian bonytongue</name>
    <name type="synonym">Osteoglossum formosum</name>
    <dbReference type="NCBI Taxonomy" id="113540"/>
    <lineage>
        <taxon>Eukaryota</taxon>
        <taxon>Metazoa</taxon>
        <taxon>Chordata</taxon>
        <taxon>Craniata</taxon>
        <taxon>Vertebrata</taxon>
        <taxon>Euteleostomi</taxon>
        <taxon>Actinopterygii</taxon>
        <taxon>Neopterygii</taxon>
        <taxon>Teleostei</taxon>
        <taxon>Osteoglossocephala</taxon>
        <taxon>Osteoglossomorpha</taxon>
        <taxon>Osteoglossiformes</taxon>
        <taxon>Osteoglossidae</taxon>
        <taxon>Scleropages</taxon>
    </lineage>
</organism>
<dbReference type="Pfam" id="PF04440">
    <property type="entry name" value="Dysbindin"/>
    <property type="match status" value="1"/>
</dbReference>
<sequence>APPHPRDQIKWRERQRFFEEVFQHDMDVYLSSTHLQIEHRRPPVGSISSMEVNIDMLEQMELLEISDQEALDVFLNSSGEDGTLDSPLTGTSEVYKDELLLEVPRSRCETKSRMSSTSSGSTDPYSLDTSEEGTDTPIVQSDDEEGQTEALLLKPNGAEEKSKNTHSS</sequence>
<dbReference type="Proteomes" id="UP000694397">
    <property type="component" value="Chromosome 2"/>
</dbReference>
<protein>
    <submittedName>
        <fullName evidence="3">Si:ch211-253b8.5</fullName>
    </submittedName>
</protein>
<dbReference type="OrthoDB" id="8951733at2759"/>
<feature type="compositionally biased region" description="Low complexity" evidence="2">
    <location>
        <begin position="113"/>
        <end position="126"/>
    </location>
</feature>
<proteinExistence type="inferred from homology"/>
<keyword evidence="4" id="KW-1185">Reference proteome</keyword>
<name>A0A8C9SIU9_SCLFO</name>
<evidence type="ECO:0000313" key="4">
    <source>
        <dbReference type="Proteomes" id="UP000694397"/>
    </source>
</evidence>
<accession>A0A8C9SIU9</accession>